<dbReference type="Proteomes" id="UP000315164">
    <property type="component" value="Unassembled WGS sequence"/>
</dbReference>
<dbReference type="Gene3D" id="3.30.2400.30">
    <property type="match status" value="1"/>
</dbReference>
<dbReference type="EMBL" id="VAJI01000031">
    <property type="protein sequence ID" value="TRB35344.1"/>
    <property type="molecule type" value="Genomic_DNA"/>
</dbReference>
<dbReference type="AlphaFoldDB" id="A0A547EC66"/>
<gene>
    <name evidence="2" type="ORF">FEA53_12700</name>
    <name evidence="1" type="ORF">FEB89_11365</name>
</gene>
<evidence type="ECO:0000313" key="1">
    <source>
        <dbReference type="EMBL" id="TRB35344.1"/>
    </source>
</evidence>
<evidence type="ECO:0000313" key="4">
    <source>
        <dbReference type="Proteomes" id="UP000318394"/>
    </source>
</evidence>
<reference evidence="3 4" key="1">
    <citation type="journal article" date="2019" name="Vet. Microbiol.">
        <title>Genetic characterization of susceptible and multi-drug resistant Mannheimia haemolytica isolated from high-risk stocker calves prior to and after antimicrobial metaphylaxis.</title>
        <authorList>
            <person name="Snyder E.R."/>
            <person name="Alvarez-Narvaez S."/>
            <person name="Credille B.C."/>
        </authorList>
    </citation>
    <scope>NUCLEOTIDE SEQUENCE [LARGE SCALE GENOMIC DNA]</scope>
    <source>
        <strain evidence="2 3">UGA-R5-128-1</strain>
        <strain evidence="1 4">UGA-R7-163-1</strain>
    </source>
</reference>
<dbReference type="EMBL" id="VAJB01000043">
    <property type="protein sequence ID" value="TRB72060.1"/>
    <property type="molecule type" value="Genomic_DNA"/>
</dbReference>
<keyword evidence="2" id="KW-0560">Oxidoreductase</keyword>
<proteinExistence type="predicted"/>
<dbReference type="GeneID" id="67369136"/>
<organism evidence="2 3">
    <name type="scientific">Mannheimia haemolytica</name>
    <name type="common">Pasteurella haemolytica</name>
    <dbReference type="NCBI Taxonomy" id="75985"/>
    <lineage>
        <taxon>Bacteria</taxon>
        <taxon>Pseudomonadati</taxon>
        <taxon>Pseudomonadota</taxon>
        <taxon>Gammaproteobacteria</taxon>
        <taxon>Pasteurellales</taxon>
        <taxon>Pasteurellaceae</taxon>
        <taxon>Mannheimia</taxon>
    </lineage>
</organism>
<keyword evidence="2" id="KW-0575">Peroxidase</keyword>
<dbReference type="Pfam" id="PF19774">
    <property type="entry name" value="DUF6260"/>
    <property type="match status" value="1"/>
</dbReference>
<evidence type="ECO:0000313" key="2">
    <source>
        <dbReference type="EMBL" id="TRB72060.1"/>
    </source>
</evidence>
<evidence type="ECO:0000313" key="3">
    <source>
        <dbReference type="Proteomes" id="UP000315164"/>
    </source>
</evidence>
<dbReference type="Proteomes" id="UP000318394">
    <property type="component" value="Unassembled WGS sequence"/>
</dbReference>
<name>A0A547EC66_MANHA</name>
<dbReference type="RefSeq" id="WP_006251229.1">
    <property type="nucleotide sequence ID" value="NZ_CP017491.1"/>
</dbReference>
<dbReference type="OrthoDB" id="6626649at2"/>
<comment type="caution">
    <text evidence="2">The sequence shown here is derived from an EMBL/GenBank/DDBJ whole genome shotgun (WGS) entry which is preliminary data.</text>
</comment>
<dbReference type="GO" id="GO:0004601">
    <property type="term" value="F:peroxidase activity"/>
    <property type="evidence" value="ECO:0007669"/>
    <property type="project" value="UniProtKB-KW"/>
</dbReference>
<dbReference type="InterPro" id="IPR046227">
    <property type="entry name" value="DUF6260"/>
</dbReference>
<accession>A0A547EC66</accession>
<protein>
    <submittedName>
        <fullName evidence="2">Encapsulating for peroxidase</fullName>
    </submittedName>
</protein>
<sequence length="329" mass="36784">MLKFTKEQERFVINERINYDKKHALMAANSAGLLGNAMTLPKDVWAEWDRDAVQIQREELVVFNDLAGISKSMPIGKLIHHFQTVSDSGSVNISLDGRSSAKTDNVVLNYHGTPLPIIDSTFSFGWRDMSAAQSEGYQIDGAARANSLRKVAEKMEDLALNGDSSIVVGNAKLYGLRTAPNRMTNTHNLDLATATPKEIYDVFRDLISKFHAKNYYSPVTLYVNYGDYFAMSTRDYSEQKSEGSILNKVMTIPQIAKIVPASRVPQNEILGLCKRSDVYQVLNGMPLVTRPIARHNETDDYSFQIMAAVAVEFKFDDKGNAGYIQYTKS</sequence>
<keyword evidence="4" id="KW-1185">Reference proteome</keyword>